<feature type="region of interest" description="Disordered" evidence="4">
    <location>
        <begin position="18"/>
        <end position="44"/>
    </location>
</feature>
<evidence type="ECO:0000313" key="7">
    <source>
        <dbReference type="Proteomes" id="UP000738359"/>
    </source>
</evidence>
<gene>
    <name evidence="6" type="primary">SOX32</name>
    <name evidence="6" type="ORF">BGZ70_003673</name>
</gene>
<feature type="compositionally biased region" description="Polar residues" evidence="4">
    <location>
        <begin position="18"/>
        <end position="33"/>
    </location>
</feature>
<keyword evidence="7" id="KW-1185">Reference proteome</keyword>
<dbReference type="Proteomes" id="UP000738359">
    <property type="component" value="Unassembled WGS sequence"/>
</dbReference>
<dbReference type="OrthoDB" id="6247875at2759"/>
<evidence type="ECO:0000256" key="4">
    <source>
        <dbReference type="SAM" id="MobiDB-lite"/>
    </source>
</evidence>
<name>A0A9P6ISF9_MORAP</name>
<dbReference type="InterPro" id="IPR036910">
    <property type="entry name" value="HMG_box_dom_sf"/>
</dbReference>
<dbReference type="PANTHER" id="PTHR10270:SF161">
    <property type="entry name" value="SEX-DETERMINING REGION Y PROTEIN"/>
    <property type="match status" value="1"/>
</dbReference>
<dbReference type="SUPFAM" id="SSF47095">
    <property type="entry name" value="HMG-box"/>
    <property type="match status" value="1"/>
</dbReference>
<dbReference type="InterPro" id="IPR050140">
    <property type="entry name" value="SRY-related_HMG-box_TF-like"/>
</dbReference>
<proteinExistence type="predicted"/>
<evidence type="ECO:0000256" key="2">
    <source>
        <dbReference type="ARBA" id="ARBA00023163"/>
    </source>
</evidence>
<feature type="region of interest" description="Disordered" evidence="4">
    <location>
        <begin position="132"/>
        <end position="185"/>
    </location>
</feature>
<keyword evidence="1 3" id="KW-0238">DNA-binding</keyword>
<accession>A0A9P6ISF9</accession>
<dbReference type="GO" id="GO:0005634">
    <property type="term" value="C:nucleus"/>
    <property type="evidence" value="ECO:0007669"/>
    <property type="project" value="UniProtKB-UniRule"/>
</dbReference>
<reference evidence="6" key="1">
    <citation type="journal article" date="2020" name="Fungal Divers.">
        <title>Resolving the Mortierellaceae phylogeny through synthesis of multi-gene phylogenetics and phylogenomics.</title>
        <authorList>
            <person name="Vandepol N."/>
            <person name="Liber J."/>
            <person name="Desiro A."/>
            <person name="Na H."/>
            <person name="Kennedy M."/>
            <person name="Barry K."/>
            <person name="Grigoriev I.V."/>
            <person name="Miller A.N."/>
            <person name="O'Donnell K."/>
            <person name="Stajich J.E."/>
            <person name="Bonito G."/>
        </authorList>
    </citation>
    <scope>NUCLEOTIDE SEQUENCE</scope>
    <source>
        <strain evidence="6">CK1249</strain>
    </source>
</reference>
<dbReference type="Pfam" id="PF00505">
    <property type="entry name" value="HMG_box"/>
    <property type="match status" value="1"/>
</dbReference>
<evidence type="ECO:0000256" key="3">
    <source>
        <dbReference type="PROSITE-ProRule" id="PRU00267"/>
    </source>
</evidence>
<sequence length="448" mass="48260">MSSGSFGFESLQCTGSASYNSAATPASRNVGSSSKHKKIPRPPNSFLIYRKEHAARYAGLVATELSTKLAQAWKKETPERRNHYAMLAEKAKQDHAVKYPNYKFTPMKRGTGKRALALKAMANAAKKAASMDALKSPVSPNLPLSTLMDRPRRNSQRPQRFSSSMPSYSYATVSSGAGDSRRACSSSASPISSSLFFHPYAIRRPAGSPTPSTSSSLSSVENDHSDSSDIDAEGEEVSEHCTDEMDDGTQQISKKLQQLLNGQETNDSYAHLSNLQADSSSGYESLPTPPYQEDPLTLFECSTYPYPPLLSMESFEPECLARDDAQWTSMAGLGFTPVSSPSSISSHGYLTPSYEGSSQPLNLSMDMTATTSVSSSMSSAAVLCPMDTTAFAYGTAGSFQYMILNEDLPLSPAPSPCSTSALLSPQVLHSASMRSEVDGYFANVAEWL</sequence>
<dbReference type="PROSITE" id="PS50118">
    <property type="entry name" value="HMG_BOX_2"/>
    <property type="match status" value="1"/>
</dbReference>
<protein>
    <submittedName>
        <fullName evidence="6">Casanova</fullName>
    </submittedName>
</protein>
<feature type="DNA-binding region" description="HMG box" evidence="3">
    <location>
        <begin position="39"/>
        <end position="103"/>
    </location>
</feature>
<dbReference type="InterPro" id="IPR009071">
    <property type="entry name" value="HMG_box_dom"/>
</dbReference>
<keyword evidence="2" id="KW-0804">Transcription</keyword>
<organism evidence="6 7">
    <name type="scientific">Mortierella alpina</name>
    <name type="common">Oleaginous fungus</name>
    <name type="synonym">Mortierella renispora</name>
    <dbReference type="NCBI Taxonomy" id="64518"/>
    <lineage>
        <taxon>Eukaryota</taxon>
        <taxon>Fungi</taxon>
        <taxon>Fungi incertae sedis</taxon>
        <taxon>Mucoromycota</taxon>
        <taxon>Mortierellomycotina</taxon>
        <taxon>Mortierellomycetes</taxon>
        <taxon>Mortierellales</taxon>
        <taxon>Mortierellaceae</taxon>
        <taxon>Mortierella</taxon>
    </lineage>
</organism>
<feature type="compositionally biased region" description="Low complexity" evidence="4">
    <location>
        <begin position="174"/>
        <end position="185"/>
    </location>
</feature>
<dbReference type="EMBL" id="JAAAHY010002026">
    <property type="protein sequence ID" value="KAF9945682.1"/>
    <property type="molecule type" value="Genomic_DNA"/>
</dbReference>
<dbReference type="GO" id="GO:0000978">
    <property type="term" value="F:RNA polymerase II cis-regulatory region sequence-specific DNA binding"/>
    <property type="evidence" value="ECO:0007669"/>
    <property type="project" value="TreeGrafter"/>
</dbReference>
<dbReference type="SMART" id="SM00398">
    <property type="entry name" value="HMG"/>
    <property type="match status" value="1"/>
</dbReference>
<feature type="compositionally biased region" description="Low complexity" evidence="4">
    <location>
        <begin position="209"/>
        <end position="219"/>
    </location>
</feature>
<evidence type="ECO:0000256" key="1">
    <source>
        <dbReference type="ARBA" id="ARBA00023125"/>
    </source>
</evidence>
<dbReference type="GO" id="GO:0030154">
    <property type="term" value="P:cell differentiation"/>
    <property type="evidence" value="ECO:0007669"/>
    <property type="project" value="TreeGrafter"/>
</dbReference>
<dbReference type="GO" id="GO:0001228">
    <property type="term" value="F:DNA-binding transcription activator activity, RNA polymerase II-specific"/>
    <property type="evidence" value="ECO:0007669"/>
    <property type="project" value="TreeGrafter"/>
</dbReference>
<keyword evidence="3" id="KW-0539">Nucleus</keyword>
<evidence type="ECO:0000259" key="5">
    <source>
        <dbReference type="PROSITE" id="PS50118"/>
    </source>
</evidence>
<dbReference type="CDD" id="cd01389">
    <property type="entry name" value="HMG-box_ROX1-like"/>
    <property type="match status" value="1"/>
</dbReference>
<dbReference type="PANTHER" id="PTHR10270">
    <property type="entry name" value="SOX TRANSCRIPTION FACTOR"/>
    <property type="match status" value="1"/>
</dbReference>
<feature type="compositionally biased region" description="Polar residues" evidence="4">
    <location>
        <begin position="156"/>
        <end position="173"/>
    </location>
</feature>
<dbReference type="Gene3D" id="1.10.30.10">
    <property type="entry name" value="High mobility group box domain"/>
    <property type="match status" value="1"/>
</dbReference>
<feature type="domain" description="HMG box" evidence="5">
    <location>
        <begin position="39"/>
        <end position="103"/>
    </location>
</feature>
<comment type="caution">
    <text evidence="6">The sequence shown here is derived from an EMBL/GenBank/DDBJ whole genome shotgun (WGS) entry which is preliminary data.</text>
</comment>
<dbReference type="AlphaFoldDB" id="A0A9P6ISF9"/>
<evidence type="ECO:0000313" key="6">
    <source>
        <dbReference type="EMBL" id="KAF9945682.1"/>
    </source>
</evidence>
<feature type="region of interest" description="Disordered" evidence="4">
    <location>
        <begin position="206"/>
        <end position="249"/>
    </location>
</feature>